<reference evidence="2 3" key="1">
    <citation type="journal article" date="2018" name="Nat. Ecol. Evol.">
        <title>Pezizomycetes genomes reveal the molecular basis of ectomycorrhizal truffle lifestyle.</title>
        <authorList>
            <person name="Murat C."/>
            <person name="Payen T."/>
            <person name="Noel B."/>
            <person name="Kuo A."/>
            <person name="Morin E."/>
            <person name="Chen J."/>
            <person name="Kohler A."/>
            <person name="Krizsan K."/>
            <person name="Balestrini R."/>
            <person name="Da Silva C."/>
            <person name="Montanini B."/>
            <person name="Hainaut M."/>
            <person name="Levati E."/>
            <person name="Barry K.W."/>
            <person name="Belfiori B."/>
            <person name="Cichocki N."/>
            <person name="Clum A."/>
            <person name="Dockter R.B."/>
            <person name="Fauchery L."/>
            <person name="Guy J."/>
            <person name="Iotti M."/>
            <person name="Le Tacon F."/>
            <person name="Lindquist E.A."/>
            <person name="Lipzen A."/>
            <person name="Malagnac F."/>
            <person name="Mello A."/>
            <person name="Molinier V."/>
            <person name="Miyauchi S."/>
            <person name="Poulain J."/>
            <person name="Riccioni C."/>
            <person name="Rubini A."/>
            <person name="Sitrit Y."/>
            <person name="Splivallo R."/>
            <person name="Traeger S."/>
            <person name="Wang M."/>
            <person name="Zifcakova L."/>
            <person name="Wipf D."/>
            <person name="Zambonelli A."/>
            <person name="Paolocci F."/>
            <person name="Nowrousian M."/>
            <person name="Ottonello S."/>
            <person name="Baldrian P."/>
            <person name="Spatafora J.W."/>
            <person name="Henrissat B."/>
            <person name="Nagy L.G."/>
            <person name="Aury J.M."/>
            <person name="Wincker P."/>
            <person name="Grigoriev I.V."/>
            <person name="Bonfante P."/>
            <person name="Martin F.M."/>
        </authorList>
    </citation>
    <scope>NUCLEOTIDE SEQUENCE [LARGE SCALE GENOMIC DNA]</scope>
    <source>
        <strain evidence="2 3">RN42</strain>
    </source>
</reference>
<keyword evidence="1" id="KW-1133">Transmembrane helix</keyword>
<feature type="transmembrane region" description="Helical" evidence="1">
    <location>
        <begin position="107"/>
        <end position="128"/>
    </location>
</feature>
<keyword evidence="1" id="KW-0812">Transmembrane</keyword>
<protein>
    <submittedName>
        <fullName evidence="2">Uncharacterized protein</fullName>
    </submittedName>
</protein>
<evidence type="ECO:0000313" key="2">
    <source>
        <dbReference type="EMBL" id="RPA84796.1"/>
    </source>
</evidence>
<keyword evidence="1" id="KW-0472">Membrane</keyword>
<organism evidence="2 3">
    <name type="scientific">Ascobolus immersus RN42</name>
    <dbReference type="NCBI Taxonomy" id="1160509"/>
    <lineage>
        <taxon>Eukaryota</taxon>
        <taxon>Fungi</taxon>
        <taxon>Dikarya</taxon>
        <taxon>Ascomycota</taxon>
        <taxon>Pezizomycotina</taxon>
        <taxon>Pezizomycetes</taxon>
        <taxon>Pezizales</taxon>
        <taxon>Ascobolaceae</taxon>
        <taxon>Ascobolus</taxon>
    </lineage>
</organism>
<gene>
    <name evidence="2" type="ORF">BJ508DRAFT_359503</name>
</gene>
<dbReference type="EMBL" id="ML119657">
    <property type="protein sequence ID" value="RPA84796.1"/>
    <property type="molecule type" value="Genomic_DNA"/>
</dbReference>
<evidence type="ECO:0000256" key="1">
    <source>
        <dbReference type="SAM" id="Phobius"/>
    </source>
</evidence>
<keyword evidence="3" id="KW-1185">Reference proteome</keyword>
<dbReference type="AlphaFoldDB" id="A0A3N4IGP4"/>
<sequence length="282" mass="32149">MPLKVQPGAHRGLHSNLALERVYQRARSAFRDHISNENDAVLAVGYQRNLAAYFTEVGNEQQTTEPKLRWVATKKMLNTIIIIAIATFEGTFAIYETFPVNVAKPFLPCMIDLIQAVFGRLFEILFLWSVTEDGKNMRFGWVWLIFGGITKVFLSFLSAVRVAWDTQPEESVRRAELQRLREAHQLSPNQTELVNYGKVTTPADYYGLYAEACISLLEFVLHAVNFPRMKSPVGESCPYPLGHPMRMAWITGRGEGGRRLTDEQMTRLSEAVHLGPIFRRDR</sequence>
<name>A0A3N4IGP4_ASCIM</name>
<dbReference type="Proteomes" id="UP000275078">
    <property type="component" value="Unassembled WGS sequence"/>
</dbReference>
<feature type="transmembrane region" description="Helical" evidence="1">
    <location>
        <begin position="76"/>
        <end position="95"/>
    </location>
</feature>
<accession>A0A3N4IGP4</accession>
<evidence type="ECO:0000313" key="3">
    <source>
        <dbReference type="Proteomes" id="UP000275078"/>
    </source>
</evidence>
<feature type="transmembrane region" description="Helical" evidence="1">
    <location>
        <begin position="140"/>
        <end position="164"/>
    </location>
</feature>
<proteinExistence type="predicted"/>